<feature type="region of interest" description="Disordered" evidence="1">
    <location>
        <begin position="1"/>
        <end position="23"/>
    </location>
</feature>
<dbReference type="EMBL" id="LJIJ01000385">
    <property type="protein sequence ID" value="ODM98063.1"/>
    <property type="molecule type" value="Genomic_DNA"/>
</dbReference>
<proteinExistence type="predicted"/>
<accession>A0A1D2MYD7</accession>
<gene>
    <name evidence="2" type="ORF">Ocin01_08620</name>
</gene>
<evidence type="ECO:0000313" key="3">
    <source>
        <dbReference type="Proteomes" id="UP000094527"/>
    </source>
</evidence>
<protein>
    <submittedName>
        <fullName evidence="2">Uncharacterized protein</fullName>
    </submittedName>
</protein>
<organism evidence="2 3">
    <name type="scientific">Orchesella cincta</name>
    <name type="common">Springtail</name>
    <name type="synonym">Podura cincta</name>
    <dbReference type="NCBI Taxonomy" id="48709"/>
    <lineage>
        <taxon>Eukaryota</taxon>
        <taxon>Metazoa</taxon>
        <taxon>Ecdysozoa</taxon>
        <taxon>Arthropoda</taxon>
        <taxon>Hexapoda</taxon>
        <taxon>Collembola</taxon>
        <taxon>Entomobryomorpha</taxon>
        <taxon>Entomobryoidea</taxon>
        <taxon>Orchesellidae</taxon>
        <taxon>Orchesellinae</taxon>
        <taxon>Orchesella</taxon>
    </lineage>
</organism>
<name>A0A1D2MYD7_ORCCI</name>
<evidence type="ECO:0000313" key="2">
    <source>
        <dbReference type="EMBL" id="ODM98063.1"/>
    </source>
</evidence>
<dbReference type="AlphaFoldDB" id="A0A1D2MYD7"/>
<evidence type="ECO:0000256" key="1">
    <source>
        <dbReference type="SAM" id="MobiDB-lite"/>
    </source>
</evidence>
<reference evidence="2 3" key="1">
    <citation type="journal article" date="2016" name="Genome Biol. Evol.">
        <title>Gene Family Evolution Reflects Adaptation to Soil Environmental Stressors in the Genome of the Collembolan Orchesella cincta.</title>
        <authorList>
            <person name="Faddeeva-Vakhrusheva A."/>
            <person name="Derks M.F."/>
            <person name="Anvar S.Y."/>
            <person name="Agamennone V."/>
            <person name="Suring W."/>
            <person name="Smit S."/>
            <person name="van Straalen N.M."/>
            <person name="Roelofs D."/>
        </authorList>
    </citation>
    <scope>NUCLEOTIDE SEQUENCE [LARGE SCALE GENOMIC DNA]</scope>
    <source>
        <tissue evidence="2">Mixed pool</tissue>
    </source>
</reference>
<comment type="caution">
    <text evidence="2">The sequence shown here is derived from an EMBL/GenBank/DDBJ whole genome shotgun (WGS) entry which is preliminary data.</text>
</comment>
<keyword evidence="3" id="KW-1185">Reference proteome</keyword>
<dbReference type="Proteomes" id="UP000094527">
    <property type="component" value="Unassembled WGS sequence"/>
</dbReference>
<sequence>MKNEAFGASIERSSDWNGETGIDSPINPMELAFPAFQRFKRTPDGCCSCGDHHCCGSMCHGK</sequence>